<sequence>MSPLEAAQRALTAALRNPQAPAPDGVPDATLALYRQLLRGNIDRALTRAFPVLRAISDDAAWAARVDAFVAEHGIDEPQLRKLAEVFIAWLDGRSDEARQQDPPWLAELCHYEWVERALGDDTTPLPKAAAFAMNRPPLVSPLAWPLSYRYAVHQIGPDAIPGEPPAQPTYLIAYRDRSDAVRFMEINALTLLLLRAIDSQPDVAAADLLATLADELGHADAGAVVEAGTQLLRQLLERGVLLGSRPG</sequence>
<accession>A0A1M5LUK7</accession>
<dbReference type="Gene3D" id="1.10.150.690">
    <property type="entry name" value="DUF2063"/>
    <property type="match status" value="1"/>
</dbReference>
<dbReference type="STRING" id="490188.SAMN04488068_1083"/>
<dbReference type="InterPro" id="IPR018640">
    <property type="entry name" value="DUF2063"/>
</dbReference>
<protein>
    <submittedName>
        <fullName evidence="3">Uncharacterized protein</fullName>
    </submittedName>
</protein>
<dbReference type="InterPro" id="IPR044922">
    <property type="entry name" value="DUF2063_N_sf"/>
</dbReference>
<dbReference type="Pfam" id="PF09836">
    <property type="entry name" value="DUF2063"/>
    <property type="match status" value="1"/>
</dbReference>
<evidence type="ECO:0000259" key="1">
    <source>
        <dbReference type="Pfam" id="PF09836"/>
    </source>
</evidence>
<feature type="domain" description="Putative DNA-binding" evidence="1">
    <location>
        <begin position="7"/>
        <end position="91"/>
    </location>
</feature>
<keyword evidence="4" id="KW-1185">Reference proteome</keyword>
<evidence type="ECO:0000313" key="3">
    <source>
        <dbReference type="EMBL" id="SHG68319.1"/>
    </source>
</evidence>
<feature type="domain" description="NGO1945-like C-terminal" evidence="2">
    <location>
        <begin position="141"/>
        <end position="237"/>
    </location>
</feature>
<dbReference type="RefSeq" id="WP_072894983.1">
    <property type="nucleotide sequence ID" value="NZ_FQWZ01000002.1"/>
</dbReference>
<dbReference type="Pfam" id="PF22106">
    <property type="entry name" value="NGO1945_C"/>
    <property type="match status" value="1"/>
</dbReference>
<proteinExistence type="predicted"/>
<dbReference type="InterPro" id="IPR054098">
    <property type="entry name" value="NGO1945-like_C"/>
</dbReference>
<name>A0A1M5LUK7_9GAMM</name>
<dbReference type="Proteomes" id="UP000199758">
    <property type="component" value="Unassembled WGS sequence"/>
</dbReference>
<evidence type="ECO:0000259" key="2">
    <source>
        <dbReference type="Pfam" id="PF22106"/>
    </source>
</evidence>
<dbReference type="AlphaFoldDB" id="A0A1M5LUK7"/>
<organism evidence="3 4">
    <name type="scientific">Hydrocarboniphaga daqingensis</name>
    <dbReference type="NCBI Taxonomy" id="490188"/>
    <lineage>
        <taxon>Bacteria</taxon>
        <taxon>Pseudomonadati</taxon>
        <taxon>Pseudomonadota</taxon>
        <taxon>Gammaproteobacteria</taxon>
        <taxon>Nevskiales</taxon>
        <taxon>Nevskiaceae</taxon>
        <taxon>Hydrocarboniphaga</taxon>
    </lineage>
</organism>
<dbReference type="EMBL" id="FQWZ01000002">
    <property type="protein sequence ID" value="SHG68319.1"/>
    <property type="molecule type" value="Genomic_DNA"/>
</dbReference>
<evidence type="ECO:0000313" key="4">
    <source>
        <dbReference type="Proteomes" id="UP000199758"/>
    </source>
</evidence>
<dbReference type="Gene3D" id="3.90.930.50">
    <property type="match status" value="1"/>
</dbReference>
<gene>
    <name evidence="3" type="ORF">SAMN04488068_1083</name>
</gene>
<dbReference type="OrthoDB" id="4146344at2"/>
<reference evidence="3 4" key="1">
    <citation type="submission" date="2016-11" db="EMBL/GenBank/DDBJ databases">
        <authorList>
            <person name="Jaros S."/>
            <person name="Januszkiewicz K."/>
            <person name="Wedrychowicz H."/>
        </authorList>
    </citation>
    <scope>NUCLEOTIDE SEQUENCE [LARGE SCALE GENOMIC DNA]</scope>
    <source>
        <strain evidence="3 4">CGMCC 1.7049</strain>
    </source>
</reference>